<dbReference type="EnsemblBacteria" id="ABK76862">
    <property type="protein sequence ID" value="ABK76862"/>
    <property type="gene ID" value="CENSYa_0219"/>
</dbReference>
<dbReference type="AlphaFoldDB" id="A0RU45"/>
<evidence type="ECO:0000313" key="2">
    <source>
        <dbReference type="Proteomes" id="UP000000758"/>
    </source>
</evidence>
<evidence type="ECO:0000313" key="1">
    <source>
        <dbReference type="EMBL" id="ABK76862.1"/>
    </source>
</evidence>
<protein>
    <submittedName>
        <fullName evidence="1">Uncharacterized protein</fullName>
    </submittedName>
</protein>
<dbReference type="HOGENOM" id="CLU_2550084_0_0_2"/>
<gene>
    <name evidence="1" type="ordered locus">CENSYa_0219</name>
</gene>
<proteinExistence type="predicted"/>
<name>A0RU45_CENSY</name>
<dbReference type="KEGG" id="csy:CENSYa_0219"/>
<dbReference type="EMBL" id="DP000238">
    <property type="protein sequence ID" value="ABK76862.1"/>
    <property type="molecule type" value="Genomic_DNA"/>
</dbReference>
<keyword evidence="2" id="KW-1185">Reference proteome</keyword>
<sequence>MARCETLSEKNDTGEPAIDPNELWFYMDPYYGITDKKNSAWVRKMHINKENEIVYTMEWKFIPKSMKPADIVDGWRKPSPEP</sequence>
<organism evidence="1 2">
    <name type="scientific">Cenarchaeum symbiosum (strain A)</name>
    <dbReference type="NCBI Taxonomy" id="414004"/>
    <lineage>
        <taxon>Archaea</taxon>
        <taxon>Nitrososphaerota</taxon>
        <taxon>Candidatus Cenarchaeales</taxon>
        <taxon>Candidatus Cenarchaeaceae</taxon>
        <taxon>Candidatus Cenarchaeum</taxon>
    </lineage>
</organism>
<reference evidence="1 2" key="1">
    <citation type="journal article" date="2006" name="Proc. Natl. Acad. Sci. U.S.A.">
        <title>Genomic analysis of the uncultivated marine crenarchaeote Cenarchaeum symbiosum.</title>
        <authorList>
            <person name="Hallam S.J."/>
            <person name="Konstantinidis K.T."/>
            <person name="Putnam N."/>
            <person name="Schleper C."/>
            <person name="Watanabe Y."/>
            <person name="Sugahara J."/>
            <person name="Preston C."/>
            <person name="de la Torre J."/>
            <person name="Richardson P.M."/>
            <person name="DeLong E.F."/>
        </authorList>
    </citation>
    <scope>NUCLEOTIDE SEQUENCE [LARGE SCALE GENOMIC DNA]</scope>
    <source>
        <strain evidence="2">A</strain>
    </source>
</reference>
<accession>A0RU45</accession>
<dbReference type="Proteomes" id="UP000000758">
    <property type="component" value="Chromosome"/>
</dbReference>